<name>A0ACA9SVU0_9GLOM</name>
<protein>
    <submittedName>
        <fullName evidence="1">1879_t:CDS:1</fullName>
    </submittedName>
</protein>
<comment type="caution">
    <text evidence="1">The sequence shown here is derived from an EMBL/GenBank/DDBJ whole genome shotgun (WGS) entry which is preliminary data.</text>
</comment>
<keyword evidence="2" id="KW-1185">Reference proteome</keyword>
<feature type="non-terminal residue" evidence="1">
    <location>
        <position position="1"/>
    </location>
</feature>
<dbReference type="EMBL" id="CAJVQC010170096">
    <property type="protein sequence ID" value="CAG8850302.1"/>
    <property type="molecule type" value="Genomic_DNA"/>
</dbReference>
<accession>A0ACA9SVU0</accession>
<evidence type="ECO:0000313" key="1">
    <source>
        <dbReference type="EMBL" id="CAG8850302.1"/>
    </source>
</evidence>
<proteinExistence type="predicted"/>
<evidence type="ECO:0000313" key="2">
    <source>
        <dbReference type="Proteomes" id="UP000789920"/>
    </source>
</evidence>
<sequence>CPNTLEIPASYNFTDTVCSHQAVPTLCIRLTPECYKSKVEKNRLVGLLTTNRLYF</sequence>
<dbReference type="Proteomes" id="UP000789920">
    <property type="component" value="Unassembled WGS sequence"/>
</dbReference>
<gene>
    <name evidence="1" type="ORF">RPERSI_LOCUS36019</name>
</gene>
<reference evidence="1" key="1">
    <citation type="submission" date="2021-06" db="EMBL/GenBank/DDBJ databases">
        <authorList>
            <person name="Kallberg Y."/>
            <person name="Tangrot J."/>
            <person name="Rosling A."/>
        </authorList>
    </citation>
    <scope>NUCLEOTIDE SEQUENCE</scope>
    <source>
        <strain evidence="1">MA461A</strain>
    </source>
</reference>
<organism evidence="1 2">
    <name type="scientific">Racocetra persica</name>
    <dbReference type="NCBI Taxonomy" id="160502"/>
    <lineage>
        <taxon>Eukaryota</taxon>
        <taxon>Fungi</taxon>
        <taxon>Fungi incertae sedis</taxon>
        <taxon>Mucoromycota</taxon>
        <taxon>Glomeromycotina</taxon>
        <taxon>Glomeromycetes</taxon>
        <taxon>Diversisporales</taxon>
        <taxon>Gigasporaceae</taxon>
        <taxon>Racocetra</taxon>
    </lineage>
</organism>